<dbReference type="Proteomes" id="UP000325103">
    <property type="component" value="Segment"/>
</dbReference>
<organism evidence="1 2">
    <name type="scientific">Aeromonas phage 4L372XY</name>
    <dbReference type="NCBI Taxonomy" id="2588520"/>
    <lineage>
        <taxon>Viruses</taxon>
        <taxon>Duplodnaviria</taxon>
        <taxon>Heunggongvirae</taxon>
        <taxon>Uroviricota</taxon>
        <taxon>Caudoviricetes</taxon>
        <taxon>Plateaulakevirus</taxon>
        <taxon>Plateaulakevirus pv4L372XY</taxon>
    </lineage>
</organism>
<name>A0A5B9NBT4_9CAUD</name>
<gene>
    <name evidence="1" type="primary">4L372XY_196</name>
</gene>
<keyword evidence="2" id="KW-1185">Reference proteome</keyword>
<dbReference type="GeneID" id="55617367"/>
<sequence length="133" mass="15835">MEQNNELKTKLISEYVDQYSQDYIDSQVETETVILETFEQLMKEFHRNSKEYKNAKSEYDKQIKVLEYFKSNSFAELYKSEYKKQMEDLSLEQVQYLIMQQELIFKVKDISKNMTDVVIALAENVSGEQKLDA</sequence>
<dbReference type="KEGG" id="vg:55617367"/>
<dbReference type="EMBL" id="MK813941">
    <property type="protein sequence ID" value="QEG08911.1"/>
    <property type="molecule type" value="Genomic_DNA"/>
</dbReference>
<accession>A0A5B9NBT4</accession>
<evidence type="ECO:0000313" key="1">
    <source>
        <dbReference type="EMBL" id="QEG08911.1"/>
    </source>
</evidence>
<evidence type="ECO:0000313" key="2">
    <source>
        <dbReference type="Proteomes" id="UP000325103"/>
    </source>
</evidence>
<proteinExistence type="predicted"/>
<reference evidence="1 2" key="1">
    <citation type="submission" date="2019-04" db="EMBL/GenBank/DDBJ databases">
        <title>Nine Novel Phages from a Plateau Lake in Southwest China Provide Insights into Aeromonas Phage Diversity.</title>
        <authorList>
            <person name="Xiao W."/>
            <person name="Bai M."/>
            <person name="Wang Y."/>
            <person name="Cui X."/>
        </authorList>
    </citation>
    <scope>NUCLEOTIDE SEQUENCE [LARGE SCALE GENOMIC DNA]</scope>
</reference>
<dbReference type="RefSeq" id="YP_009846995.1">
    <property type="nucleotide sequence ID" value="NC_048772.1"/>
</dbReference>
<protein>
    <submittedName>
        <fullName evidence="1">Uncharacterized protein</fullName>
    </submittedName>
</protein>